<dbReference type="Gene3D" id="3.40.50.1000">
    <property type="entry name" value="HAD superfamily/HAD-like"/>
    <property type="match status" value="1"/>
</dbReference>
<dbReference type="GeneID" id="78822355"/>
<dbReference type="Pfam" id="PF00702">
    <property type="entry name" value="Hydrolase"/>
    <property type="match status" value="1"/>
</dbReference>
<gene>
    <name evidence="1" type="ORF">ACFQMA_19575</name>
</gene>
<dbReference type="Proteomes" id="UP001596432">
    <property type="component" value="Unassembled WGS sequence"/>
</dbReference>
<dbReference type="InterPro" id="IPR036412">
    <property type="entry name" value="HAD-like_sf"/>
</dbReference>
<reference evidence="1 2" key="1">
    <citation type="journal article" date="2019" name="Int. J. Syst. Evol. Microbiol.">
        <title>The Global Catalogue of Microorganisms (GCM) 10K type strain sequencing project: providing services to taxonomists for standard genome sequencing and annotation.</title>
        <authorList>
            <consortium name="The Broad Institute Genomics Platform"/>
            <consortium name="The Broad Institute Genome Sequencing Center for Infectious Disease"/>
            <person name="Wu L."/>
            <person name="Ma J."/>
        </authorList>
    </citation>
    <scope>NUCLEOTIDE SEQUENCE [LARGE SCALE GENOMIC DNA]</scope>
    <source>
        <strain evidence="1 2">XZYJT29</strain>
    </source>
</reference>
<evidence type="ECO:0000313" key="2">
    <source>
        <dbReference type="Proteomes" id="UP001596432"/>
    </source>
</evidence>
<keyword evidence="2" id="KW-1185">Reference proteome</keyword>
<dbReference type="PANTHER" id="PTHR43434:SF1">
    <property type="entry name" value="PHOSPHOGLYCOLATE PHOSPHATASE"/>
    <property type="match status" value="1"/>
</dbReference>
<dbReference type="SFLD" id="SFLDS00003">
    <property type="entry name" value="Haloacid_Dehalogenase"/>
    <property type="match status" value="1"/>
</dbReference>
<dbReference type="AlphaFoldDB" id="A0ABD5Y3P9"/>
<dbReference type="PANTHER" id="PTHR43434">
    <property type="entry name" value="PHOSPHOGLYCOLATE PHOSPHATASE"/>
    <property type="match status" value="1"/>
</dbReference>
<evidence type="ECO:0000313" key="1">
    <source>
        <dbReference type="EMBL" id="MFC7142023.1"/>
    </source>
</evidence>
<sequence>MAGDAYDFWLFDLDGTVVDVDPDYPREVIGEVGDRLGYSFTDREADHLWYGVGGARSDVFSRRGLDPDVFWETFHEVEDPIARAESSFVYEDAAAFISGLDCPTGVVTHCQSYLTGPLLDHHDIADWFDAVVCCDDDIGWKPDPKPVELAMDRLGVGYNGHEGALVGDDPDDTGAAWNAGIDAIHVDRVDAVERGQCVLGDRRIGGFDDL</sequence>
<dbReference type="RefSeq" id="WP_274323099.1">
    <property type="nucleotide sequence ID" value="NZ_CP118158.1"/>
</dbReference>
<comment type="caution">
    <text evidence="1">The sequence shown here is derived from an EMBL/GenBank/DDBJ whole genome shotgun (WGS) entry which is preliminary data.</text>
</comment>
<dbReference type="InterPro" id="IPR050155">
    <property type="entry name" value="HAD-like_hydrolase_sf"/>
</dbReference>
<dbReference type="SUPFAM" id="SSF56784">
    <property type="entry name" value="HAD-like"/>
    <property type="match status" value="1"/>
</dbReference>
<proteinExistence type="predicted"/>
<keyword evidence="1" id="KW-0378">Hydrolase</keyword>
<protein>
    <submittedName>
        <fullName evidence="1">HAD family hydrolase</fullName>
        <ecNumber evidence="1">3.-.-.-</ecNumber>
    </submittedName>
</protein>
<dbReference type="Gene3D" id="1.10.150.240">
    <property type="entry name" value="Putative phosphatase, domain 2"/>
    <property type="match status" value="1"/>
</dbReference>
<accession>A0ABD5Y3P9</accession>
<dbReference type="InterPro" id="IPR023214">
    <property type="entry name" value="HAD_sf"/>
</dbReference>
<name>A0ABD5Y3P9_9EURY</name>
<dbReference type="EMBL" id="JBHTAS010000001">
    <property type="protein sequence ID" value="MFC7142023.1"/>
    <property type="molecule type" value="Genomic_DNA"/>
</dbReference>
<dbReference type="GO" id="GO:0016787">
    <property type="term" value="F:hydrolase activity"/>
    <property type="evidence" value="ECO:0007669"/>
    <property type="project" value="UniProtKB-KW"/>
</dbReference>
<dbReference type="SFLD" id="SFLDG01129">
    <property type="entry name" value="C1.5:_HAD__Beta-PGM__Phosphata"/>
    <property type="match status" value="1"/>
</dbReference>
<dbReference type="EC" id="3.-.-.-" evidence="1"/>
<organism evidence="1 2">
    <name type="scientific">Halosimplex aquaticum</name>
    <dbReference type="NCBI Taxonomy" id="3026162"/>
    <lineage>
        <taxon>Archaea</taxon>
        <taxon>Methanobacteriati</taxon>
        <taxon>Methanobacteriota</taxon>
        <taxon>Stenosarchaea group</taxon>
        <taxon>Halobacteria</taxon>
        <taxon>Halobacteriales</taxon>
        <taxon>Haloarculaceae</taxon>
        <taxon>Halosimplex</taxon>
    </lineage>
</organism>
<dbReference type="InterPro" id="IPR023198">
    <property type="entry name" value="PGP-like_dom2"/>
</dbReference>